<dbReference type="AlphaFoldDB" id="A0A3D3R8P5"/>
<keyword evidence="5" id="KW-0732">Signal</keyword>
<dbReference type="InterPro" id="IPR050738">
    <property type="entry name" value="Sulfatase"/>
</dbReference>
<dbReference type="PANTHER" id="PTHR42693:SF53">
    <property type="entry name" value="ENDO-4-O-SULFATASE"/>
    <property type="match status" value="1"/>
</dbReference>
<dbReference type="CDD" id="cd16146">
    <property type="entry name" value="ARS_like"/>
    <property type="match status" value="1"/>
</dbReference>
<dbReference type="GO" id="GO:0004065">
    <property type="term" value="F:arylsulfatase activity"/>
    <property type="evidence" value="ECO:0007669"/>
    <property type="project" value="TreeGrafter"/>
</dbReference>
<reference evidence="7 8" key="1">
    <citation type="journal article" date="2018" name="Nat. Biotechnol.">
        <title>A standardized bacterial taxonomy based on genome phylogeny substantially revises the tree of life.</title>
        <authorList>
            <person name="Parks D.H."/>
            <person name="Chuvochina M."/>
            <person name="Waite D.W."/>
            <person name="Rinke C."/>
            <person name="Skarshewski A."/>
            <person name="Chaumeil P.A."/>
            <person name="Hugenholtz P."/>
        </authorList>
    </citation>
    <scope>NUCLEOTIDE SEQUENCE [LARGE SCALE GENOMIC DNA]</scope>
    <source>
        <strain evidence="7">UBA9375</strain>
    </source>
</reference>
<dbReference type="Gene3D" id="2.60.120.260">
    <property type="entry name" value="Galactose-binding domain-like"/>
    <property type="match status" value="1"/>
</dbReference>
<dbReference type="GO" id="GO:0046872">
    <property type="term" value="F:metal ion binding"/>
    <property type="evidence" value="ECO:0007669"/>
    <property type="project" value="UniProtKB-KW"/>
</dbReference>
<dbReference type="SUPFAM" id="SSF53649">
    <property type="entry name" value="Alkaline phosphatase-like"/>
    <property type="match status" value="1"/>
</dbReference>
<evidence type="ECO:0000256" key="3">
    <source>
        <dbReference type="ARBA" id="ARBA00022801"/>
    </source>
</evidence>
<gene>
    <name evidence="7" type="ORF">DIT97_20000</name>
</gene>
<keyword evidence="4" id="KW-0106">Calcium</keyword>
<proteinExistence type="inferred from homology"/>
<evidence type="ECO:0000256" key="4">
    <source>
        <dbReference type="ARBA" id="ARBA00022837"/>
    </source>
</evidence>
<name>A0A3D3R8P5_9PLAN</name>
<evidence type="ECO:0000256" key="5">
    <source>
        <dbReference type="SAM" id="SignalP"/>
    </source>
</evidence>
<dbReference type="Gene3D" id="3.40.720.10">
    <property type="entry name" value="Alkaline Phosphatase, subunit A"/>
    <property type="match status" value="1"/>
</dbReference>
<dbReference type="Proteomes" id="UP000263642">
    <property type="component" value="Unassembled WGS sequence"/>
</dbReference>
<feature type="chain" id="PRO_5017605467" evidence="5">
    <location>
        <begin position="21"/>
        <end position="605"/>
    </location>
</feature>
<dbReference type="PROSITE" id="PS00523">
    <property type="entry name" value="SULFATASE_1"/>
    <property type="match status" value="1"/>
</dbReference>
<dbReference type="Pfam" id="PF00884">
    <property type="entry name" value="Sulfatase"/>
    <property type="match status" value="1"/>
</dbReference>
<dbReference type="InterPro" id="IPR024607">
    <property type="entry name" value="Sulfatase_CS"/>
</dbReference>
<sequence>MKTFFSLLLLACILTGNLTAAENKNAPDKKSQTSPATKTTTHPNIVIFLADDQGWGDLSHNGNTNLHTPNVDSLAREGVKFNRFYVGAVCAPTRAAFLTGRYHARTGTTGVSTGQERFNSDEYTIAQAFKAAGYATGAFGKWHNGTQYPNHPNAKGFDEYYGFTSGHWGHYFSPMLDHNGTFVKGNGYITDDLTDKAMAFIEQQVQNHKPFFAYLPYCTPHSPMQVPDQYWDRFKDKQLKLHNREPDREQPDHLRAALAMCENVDWNVGRVLKKLNSLGITDDTIVIYFSDNGPNGVRWNGDMKGKKGSLDEGGVRSPFVIRWPGHLPAGQEVNQIAGAIDLLPTLTDLAGIKRPKPKPIDGVSLKPLMLNSRADWPERMIFSSLRNRVSVRTDQYRLSRKGELYDMHADPGQRNNIAKQKPEITAKLKQAVADWRQSVWPNGYPEDMRPFLIGYDGARSTQLPVRDAISHGEIKRSSRHPNCSYFYSWTSTSDSITWNAEVDTAGVYEAILYYTCPQADLGSTVELSFKGSKLRGQITQAHDPPLEGAAQDRAVRSESFVKDFKPMTLGKITLPKGTSLLTLRALEIPGSQVMDFRLLILNRIE</sequence>
<evidence type="ECO:0000259" key="6">
    <source>
        <dbReference type="Pfam" id="PF00884"/>
    </source>
</evidence>
<evidence type="ECO:0000313" key="7">
    <source>
        <dbReference type="EMBL" id="HCO25195.1"/>
    </source>
</evidence>
<comment type="similarity">
    <text evidence="1">Belongs to the sulfatase family.</text>
</comment>
<evidence type="ECO:0000256" key="1">
    <source>
        <dbReference type="ARBA" id="ARBA00008779"/>
    </source>
</evidence>
<dbReference type="InterPro" id="IPR000917">
    <property type="entry name" value="Sulfatase_N"/>
</dbReference>
<protein>
    <submittedName>
        <fullName evidence="7">N-acetylgalactosamine 6-sulfate sulfatase</fullName>
    </submittedName>
</protein>
<evidence type="ECO:0000313" key="8">
    <source>
        <dbReference type="Proteomes" id="UP000263642"/>
    </source>
</evidence>
<feature type="domain" description="Sulfatase N-terminal" evidence="6">
    <location>
        <begin position="43"/>
        <end position="352"/>
    </location>
</feature>
<feature type="signal peptide" evidence="5">
    <location>
        <begin position="1"/>
        <end position="20"/>
    </location>
</feature>
<comment type="caution">
    <text evidence="7">The sequence shown here is derived from an EMBL/GenBank/DDBJ whole genome shotgun (WGS) entry which is preliminary data.</text>
</comment>
<dbReference type="Gene3D" id="3.30.1120.10">
    <property type="match status" value="1"/>
</dbReference>
<dbReference type="InterPro" id="IPR017850">
    <property type="entry name" value="Alkaline_phosphatase_core_sf"/>
</dbReference>
<dbReference type="EMBL" id="DQAY01000119">
    <property type="protein sequence ID" value="HCO25195.1"/>
    <property type="molecule type" value="Genomic_DNA"/>
</dbReference>
<keyword evidence="2" id="KW-0479">Metal-binding</keyword>
<keyword evidence="3" id="KW-0378">Hydrolase</keyword>
<accession>A0A3D3R8P5</accession>
<dbReference type="PANTHER" id="PTHR42693">
    <property type="entry name" value="ARYLSULFATASE FAMILY MEMBER"/>
    <property type="match status" value="1"/>
</dbReference>
<organism evidence="7 8">
    <name type="scientific">Gimesia maris</name>
    <dbReference type="NCBI Taxonomy" id="122"/>
    <lineage>
        <taxon>Bacteria</taxon>
        <taxon>Pseudomonadati</taxon>
        <taxon>Planctomycetota</taxon>
        <taxon>Planctomycetia</taxon>
        <taxon>Planctomycetales</taxon>
        <taxon>Planctomycetaceae</taxon>
        <taxon>Gimesia</taxon>
    </lineage>
</organism>
<evidence type="ECO:0000256" key="2">
    <source>
        <dbReference type="ARBA" id="ARBA00022723"/>
    </source>
</evidence>